<dbReference type="Proteomes" id="UP001163798">
    <property type="component" value="Unassembled WGS sequence"/>
</dbReference>
<evidence type="ECO:0000313" key="2">
    <source>
        <dbReference type="Proteomes" id="UP001163798"/>
    </source>
</evidence>
<organism evidence="1 2">
    <name type="scientific">Lentinula aff. detonsa</name>
    <dbReference type="NCBI Taxonomy" id="2804958"/>
    <lineage>
        <taxon>Eukaryota</taxon>
        <taxon>Fungi</taxon>
        <taxon>Dikarya</taxon>
        <taxon>Basidiomycota</taxon>
        <taxon>Agaricomycotina</taxon>
        <taxon>Agaricomycetes</taxon>
        <taxon>Agaricomycetidae</taxon>
        <taxon>Agaricales</taxon>
        <taxon>Marasmiineae</taxon>
        <taxon>Omphalotaceae</taxon>
        <taxon>Lentinula</taxon>
    </lineage>
</organism>
<protein>
    <submittedName>
        <fullName evidence="1">Uncharacterized protein</fullName>
    </submittedName>
</protein>
<proteinExistence type="predicted"/>
<dbReference type="EMBL" id="MU793442">
    <property type="protein sequence ID" value="KAJ3782988.1"/>
    <property type="molecule type" value="Genomic_DNA"/>
</dbReference>
<keyword evidence="2" id="KW-1185">Reference proteome</keyword>
<comment type="caution">
    <text evidence="1">The sequence shown here is derived from an EMBL/GenBank/DDBJ whole genome shotgun (WGS) entry which is preliminary data.</text>
</comment>
<sequence length="131" mass="14680">MINTILETFPFIGTVLISQIHENSGWIQLYPWVFGNAVVLQTMPIALLALWHIYGNFSESHIAVGTGFGQRNRYVNVIFLDLEPLLMLFCNPSGQVGGVAISSTIFQWKLDGALRKRIDGPDVEQVRCLCQ</sequence>
<evidence type="ECO:0000313" key="1">
    <source>
        <dbReference type="EMBL" id="KAJ3782988.1"/>
    </source>
</evidence>
<gene>
    <name evidence="1" type="ORF">GGU10DRAFT_405811</name>
</gene>
<accession>A0AA38NKF1</accession>
<name>A0AA38NKF1_9AGAR</name>
<dbReference type="AlphaFoldDB" id="A0AA38NKF1"/>
<reference evidence="1" key="1">
    <citation type="submission" date="2022-08" db="EMBL/GenBank/DDBJ databases">
        <authorList>
            <consortium name="DOE Joint Genome Institute"/>
            <person name="Min B."/>
            <person name="Riley R."/>
            <person name="Sierra-Patev S."/>
            <person name="Naranjo-Ortiz M."/>
            <person name="Looney B."/>
            <person name="Konkel Z."/>
            <person name="Slot J.C."/>
            <person name="Sakamoto Y."/>
            <person name="Steenwyk J.L."/>
            <person name="Rokas A."/>
            <person name="Carro J."/>
            <person name="Camarero S."/>
            <person name="Ferreira P."/>
            <person name="Molpeceres G."/>
            <person name="Ruiz-Duenas F.J."/>
            <person name="Serrano A."/>
            <person name="Henrissat B."/>
            <person name="Drula E."/>
            <person name="Hughes K.W."/>
            <person name="Mata J.L."/>
            <person name="Ishikawa N.K."/>
            <person name="Vargas-Isla R."/>
            <person name="Ushijima S."/>
            <person name="Smith C.A."/>
            <person name="Ahrendt S."/>
            <person name="Andreopoulos W."/>
            <person name="He G."/>
            <person name="Labutti K."/>
            <person name="Lipzen A."/>
            <person name="Ng V."/>
            <person name="Sandor L."/>
            <person name="Barry K."/>
            <person name="Martinez A.T."/>
            <person name="Xiao Y."/>
            <person name="Gibbons J.G."/>
            <person name="Terashima K."/>
            <person name="Hibbett D.S."/>
            <person name="Grigoriev I.V."/>
        </authorList>
    </citation>
    <scope>NUCLEOTIDE SEQUENCE</scope>
    <source>
        <strain evidence="1">TFB10291</strain>
    </source>
</reference>